<name>A8Q5W9_MALGO</name>
<evidence type="ECO:0000256" key="2">
    <source>
        <dbReference type="ARBA" id="ARBA00022737"/>
    </source>
</evidence>
<dbReference type="PROSITE" id="PS00678">
    <property type="entry name" value="WD_REPEATS_1"/>
    <property type="match status" value="1"/>
</dbReference>
<dbReference type="KEGG" id="mgl:MGL_2825"/>
<dbReference type="Gene3D" id="2.130.10.10">
    <property type="entry name" value="YVTN repeat-like/Quinoprotein amine dehydrogenase"/>
    <property type="match status" value="2"/>
</dbReference>
<evidence type="ECO:0000313" key="6">
    <source>
        <dbReference type="Proteomes" id="UP000008837"/>
    </source>
</evidence>
<evidence type="ECO:0000256" key="3">
    <source>
        <dbReference type="PROSITE-ProRule" id="PRU00221"/>
    </source>
</evidence>
<dbReference type="PROSITE" id="PS50294">
    <property type="entry name" value="WD_REPEATS_REGION"/>
    <property type="match status" value="4"/>
</dbReference>
<feature type="region of interest" description="Disordered" evidence="4">
    <location>
        <begin position="51"/>
        <end position="91"/>
    </location>
</feature>
<dbReference type="RefSeq" id="XP_001729839.1">
    <property type="nucleotide sequence ID" value="XM_001729787.1"/>
</dbReference>
<dbReference type="PANTHER" id="PTHR15653:SF0">
    <property type="entry name" value="CONNECTOR OF KINASE TO AP-1, ISOFORM E"/>
    <property type="match status" value="1"/>
</dbReference>
<gene>
    <name evidence="5" type="ORF">MGL_2825</name>
</gene>
<dbReference type="SMART" id="SM00320">
    <property type="entry name" value="WD40"/>
    <property type="match status" value="6"/>
</dbReference>
<feature type="repeat" description="WD" evidence="3">
    <location>
        <begin position="239"/>
        <end position="270"/>
    </location>
</feature>
<dbReference type="InterPro" id="IPR036322">
    <property type="entry name" value="WD40_repeat_dom_sf"/>
</dbReference>
<dbReference type="InterPro" id="IPR019775">
    <property type="entry name" value="WD40_repeat_CS"/>
</dbReference>
<dbReference type="InterPro" id="IPR015943">
    <property type="entry name" value="WD40/YVTN_repeat-like_dom_sf"/>
</dbReference>
<feature type="compositionally biased region" description="Low complexity" evidence="4">
    <location>
        <begin position="76"/>
        <end position="88"/>
    </location>
</feature>
<organism evidence="5 6">
    <name type="scientific">Malassezia globosa (strain ATCC MYA-4612 / CBS 7966)</name>
    <name type="common">Dandruff-associated fungus</name>
    <dbReference type="NCBI Taxonomy" id="425265"/>
    <lineage>
        <taxon>Eukaryota</taxon>
        <taxon>Fungi</taxon>
        <taxon>Dikarya</taxon>
        <taxon>Basidiomycota</taxon>
        <taxon>Ustilaginomycotina</taxon>
        <taxon>Malasseziomycetes</taxon>
        <taxon>Malasseziales</taxon>
        <taxon>Malasseziaceae</taxon>
        <taxon>Malassezia</taxon>
    </lineage>
</organism>
<dbReference type="PRINTS" id="PR00320">
    <property type="entry name" value="GPROTEINBRPT"/>
</dbReference>
<feature type="repeat" description="WD" evidence="3">
    <location>
        <begin position="515"/>
        <end position="547"/>
    </location>
</feature>
<dbReference type="EMBL" id="AAYY01000010">
    <property type="protein sequence ID" value="EDP42625.1"/>
    <property type="molecule type" value="Genomic_DNA"/>
</dbReference>
<dbReference type="GeneID" id="5854146"/>
<accession>A8Q5W9</accession>
<dbReference type="PROSITE" id="PS50082">
    <property type="entry name" value="WD_REPEATS_2"/>
    <property type="match status" value="4"/>
</dbReference>
<keyword evidence="2" id="KW-0677">Repeat</keyword>
<dbReference type="InterPro" id="IPR051488">
    <property type="entry name" value="WD_repeat_striatin"/>
</dbReference>
<comment type="caution">
    <text evidence="5">The sequence shown here is derived from an EMBL/GenBank/DDBJ whole genome shotgun (WGS) entry which is preliminary data.</text>
</comment>
<protein>
    <recommendedName>
        <fullName evidence="7">Striatin N-terminal domain-containing protein</fullName>
    </recommendedName>
</protein>
<dbReference type="CDD" id="cd00200">
    <property type="entry name" value="WD40"/>
    <property type="match status" value="1"/>
</dbReference>
<dbReference type="InterPro" id="IPR001680">
    <property type="entry name" value="WD40_rpt"/>
</dbReference>
<dbReference type="SUPFAM" id="SSF50978">
    <property type="entry name" value="WD40 repeat-like"/>
    <property type="match status" value="1"/>
</dbReference>
<dbReference type="Pfam" id="PF00400">
    <property type="entry name" value="WD40"/>
    <property type="match status" value="5"/>
</dbReference>
<proteinExistence type="predicted"/>
<feature type="repeat" description="WD" evidence="3">
    <location>
        <begin position="445"/>
        <end position="486"/>
    </location>
</feature>
<dbReference type="OMA" id="HITAFRE"/>
<evidence type="ECO:0000313" key="5">
    <source>
        <dbReference type="EMBL" id="EDP42625.1"/>
    </source>
</evidence>
<evidence type="ECO:0000256" key="1">
    <source>
        <dbReference type="ARBA" id="ARBA00022574"/>
    </source>
</evidence>
<sequence>MIKQLSSSNNVKVPLGVKDAKGRAKSRAYLQQCLQEIAYLTSNVTLNPIANQSDTTDAKGEASHPSRPLFHIPGAESSTENKNNSNSNHQIQDLHTNNFNQQKDTHDYRYSYDVSQTHGGQSSTSAVKSAISLNPSVDNCAQKLPESVQECKPNLTPTLDRTIDSSTEKLATIPDVQLWNPRGTIMAHFDSVRSLAYDSFGHGLFTASDDCTIKYWHLLSTESSEGASDDPVVEQLTTMRGHEAPVTCLVCSRKLNVLFSGSQDTTIRQWILPNDTPTKHSSALDAMDQIILPGNSGIVWDLALFPMNAQEDSILASVSADGMIRLWSTDAKASPRLFLSWDYFGTQPSKEADAERQSLTCLPVPKSVTKCSADLKVCVVAFSNGIVKLFELASGREVRRFNPSLPTSQVRAVVGHPTLPLVAAAYEDKYIHLYDIHTGSCTLSLQAHDQGVACLDIDPSGLTLVSGSHDGKVRFWDLLKSSESGSTSATASTSNTAASNQEYTAVCFQELSPHQMKQNEGVLNVTYHPSMPFVATAGADGTVHMYG</sequence>
<reference evidence="5 6" key="1">
    <citation type="journal article" date="2007" name="Proc. Natl. Acad. Sci. U.S.A.">
        <title>Dandruff-associated Malassezia genomes reveal convergent and divergent virulence traits shared with plant and human fungal pathogens.</title>
        <authorList>
            <person name="Xu J."/>
            <person name="Saunders C.W."/>
            <person name="Hu P."/>
            <person name="Grant R.A."/>
            <person name="Boekhout T."/>
            <person name="Kuramae E.E."/>
            <person name="Kronstad J.W."/>
            <person name="Deangelis Y.M."/>
            <person name="Reeder N.L."/>
            <person name="Johnstone K.R."/>
            <person name="Leland M."/>
            <person name="Fieno A.M."/>
            <person name="Begley W.M."/>
            <person name="Sun Y."/>
            <person name="Lacey M.P."/>
            <person name="Chaudhary T."/>
            <person name="Keough T."/>
            <person name="Chu L."/>
            <person name="Sears R."/>
            <person name="Yuan B."/>
            <person name="Dawson T.L.Jr."/>
        </authorList>
    </citation>
    <scope>NUCLEOTIDE SEQUENCE [LARGE SCALE GENOMIC DNA]</scope>
    <source>
        <strain evidence="6">ATCC MYA-4612 / CBS 7966</strain>
    </source>
</reference>
<keyword evidence="1 3" id="KW-0853">WD repeat</keyword>
<evidence type="ECO:0000256" key="4">
    <source>
        <dbReference type="SAM" id="MobiDB-lite"/>
    </source>
</evidence>
<dbReference type="FunCoup" id="A8Q5W9">
    <property type="interactions" value="118"/>
</dbReference>
<dbReference type="Proteomes" id="UP000008837">
    <property type="component" value="Unassembled WGS sequence"/>
</dbReference>
<dbReference type="AlphaFoldDB" id="A8Q5W9"/>
<dbReference type="InterPro" id="IPR020472">
    <property type="entry name" value="WD40_PAC1"/>
</dbReference>
<dbReference type="PANTHER" id="PTHR15653">
    <property type="entry name" value="STRIATIN"/>
    <property type="match status" value="1"/>
</dbReference>
<dbReference type="STRING" id="425265.A8Q5W9"/>
<dbReference type="VEuPathDB" id="FungiDB:MGL_2825"/>
<dbReference type="OrthoDB" id="727118at2759"/>
<keyword evidence="6" id="KW-1185">Reference proteome</keyword>
<evidence type="ECO:0008006" key="7">
    <source>
        <dbReference type="Google" id="ProtNLM"/>
    </source>
</evidence>
<feature type="repeat" description="WD" evidence="3">
    <location>
        <begin position="185"/>
        <end position="226"/>
    </location>
</feature>
<dbReference type="InParanoid" id="A8Q5W9"/>